<evidence type="ECO:0000313" key="1">
    <source>
        <dbReference type="EMBL" id="SBS84034.1"/>
    </source>
</evidence>
<dbReference type="AlphaFoldDB" id="A0A1A8VYV0"/>
<name>A0A1A8VYV0_PLAMA</name>
<dbReference type="EMBL" id="FLQW01000463">
    <property type="protein sequence ID" value="SBS84034.1"/>
    <property type="molecule type" value="Genomic_DNA"/>
</dbReference>
<dbReference type="VEuPathDB" id="PlasmoDB:PmUG01_07039650"/>
<protein>
    <submittedName>
        <fullName evidence="1">Uncharacterized protein</fullName>
    </submittedName>
</protein>
<evidence type="ECO:0000313" key="2">
    <source>
        <dbReference type="Proteomes" id="UP000078597"/>
    </source>
</evidence>
<sequence length="85" mass="9689">MSDKEAIFYNSVTDPYVVNYIWLYGNNITGNSHGNGSGYNRQIGGVALTNARCSNNINNMMTYMRKENNRMQILNNSEKREDLTS</sequence>
<proteinExistence type="predicted"/>
<accession>A0A1A8VYV0</accession>
<reference evidence="2" key="1">
    <citation type="submission" date="2016-05" db="EMBL/GenBank/DDBJ databases">
        <authorList>
            <person name="Naeem Raeece"/>
        </authorList>
    </citation>
    <scope>NUCLEOTIDE SEQUENCE [LARGE SCALE GENOMIC DNA]</scope>
</reference>
<gene>
    <name evidence="1" type="ORF">PMALA_008640</name>
</gene>
<organism evidence="1 2">
    <name type="scientific">Plasmodium malariae</name>
    <dbReference type="NCBI Taxonomy" id="5858"/>
    <lineage>
        <taxon>Eukaryota</taxon>
        <taxon>Sar</taxon>
        <taxon>Alveolata</taxon>
        <taxon>Apicomplexa</taxon>
        <taxon>Aconoidasida</taxon>
        <taxon>Haemosporida</taxon>
        <taxon>Plasmodiidae</taxon>
        <taxon>Plasmodium</taxon>
        <taxon>Plasmodium (Plasmodium)</taxon>
    </lineage>
</organism>
<dbReference type="Proteomes" id="UP000078597">
    <property type="component" value="Unassembled WGS sequence"/>
</dbReference>